<dbReference type="InterPro" id="IPR045864">
    <property type="entry name" value="aa-tRNA-synth_II/BPL/LPL"/>
</dbReference>
<dbReference type="InterPro" id="IPR042103">
    <property type="entry name" value="SerRS_1_N_sf"/>
</dbReference>
<name>A0ABQ4S565_9HYPH</name>
<comment type="catalytic activity">
    <reaction evidence="10 12">
        <text>tRNA(Sec) + L-serine + ATP = L-seryl-tRNA(Sec) + AMP + diphosphate + H(+)</text>
        <dbReference type="Rhea" id="RHEA:42580"/>
        <dbReference type="Rhea" id="RHEA-COMP:9742"/>
        <dbReference type="Rhea" id="RHEA-COMP:10128"/>
        <dbReference type="ChEBI" id="CHEBI:15378"/>
        <dbReference type="ChEBI" id="CHEBI:30616"/>
        <dbReference type="ChEBI" id="CHEBI:33019"/>
        <dbReference type="ChEBI" id="CHEBI:33384"/>
        <dbReference type="ChEBI" id="CHEBI:78442"/>
        <dbReference type="ChEBI" id="CHEBI:78533"/>
        <dbReference type="ChEBI" id="CHEBI:456215"/>
        <dbReference type="EC" id="6.1.1.11"/>
    </reaction>
</comment>
<feature type="binding site" evidence="12">
    <location>
        <position position="381"/>
    </location>
    <ligand>
        <name>L-serine</name>
        <dbReference type="ChEBI" id="CHEBI:33384"/>
    </ligand>
</feature>
<sequence length="524" mass="57754">MHGARVPRRVVGGAVTALVARWPMLQSVLARHLEPPMHDIRAIRENPDAFDHALQRRGLSPLAAELIALDDARKAATSAAQGNQERRNGLAKEIGAAKKARDEARAAELMAEVARLKDEGPALEAAQAQAAKVLDDRLAAIPNRPNPDVPEGADEHGNVEYRRFDVARPRLEAGAQHFEIGEASGLMDFEAASRMSGARFVVLKGQLARLERALGQFMLDLHTGEHGYTEVAPPILVRDEAMFGTAQLPKFRDDQFRIDQKRPPWYDVTRYQAHPELARDYNEVLRLGFVGGDAGPVLLRLKKVLSPSEYEEIERSLFGGSHWLIPTAEVPLTNLVRESILAEDELPLRFTALTPCFRAEAGSAGRDTRGMLRQHQFNKVELVSITAPERSAEEHERMLTCAETVLKKLDLAYRVMTLCAGDMGFASQKTYDIEVWMPGQGTFREISSCSVCGDFQARRMNARYRPKAAKGAQFVHTLNGSGIAVGRALIAVMENYQNPDGSVTVPSALAPYMGGVQRIEGRPS</sequence>
<keyword evidence="5 12" id="KW-0436">Ligase</keyword>
<evidence type="ECO:0000256" key="5">
    <source>
        <dbReference type="ARBA" id="ARBA00022598"/>
    </source>
</evidence>
<dbReference type="InterPro" id="IPR033729">
    <property type="entry name" value="SerRS_core"/>
</dbReference>
<dbReference type="InterPro" id="IPR002317">
    <property type="entry name" value="Ser-tRNA-ligase_type_1"/>
</dbReference>
<comment type="pathway">
    <text evidence="2 12">Aminoacyl-tRNA biosynthesis; selenocysteinyl-tRNA(Sec) biosynthesis; L-seryl-tRNA(Sec) from L-serine and tRNA(Sec): step 1/1.</text>
</comment>
<feature type="binding site" evidence="12">
    <location>
        <begin position="445"/>
        <end position="448"/>
    </location>
    <ligand>
        <name>ATP</name>
        <dbReference type="ChEBI" id="CHEBI:30616"/>
    </ligand>
</feature>
<dbReference type="InterPro" id="IPR015866">
    <property type="entry name" value="Ser-tRNA-synth_1_N"/>
</dbReference>
<dbReference type="EMBL" id="BPQP01000086">
    <property type="protein sequence ID" value="GJD97292.1"/>
    <property type="molecule type" value="Genomic_DNA"/>
</dbReference>
<evidence type="ECO:0000256" key="8">
    <source>
        <dbReference type="ARBA" id="ARBA00022917"/>
    </source>
</evidence>
<comment type="subcellular location">
    <subcellularLocation>
        <location evidence="1 12">Cytoplasm</location>
    </subcellularLocation>
</comment>
<dbReference type="CDD" id="cd00770">
    <property type="entry name" value="SerRS_core"/>
    <property type="match status" value="1"/>
</dbReference>
<reference evidence="14" key="2">
    <citation type="submission" date="2021-08" db="EMBL/GenBank/DDBJ databases">
        <authorList>
            <person name="Tani A."/>
            <person name="Ola A."/>
            <person name="Ogura Y."/>
            <person name="Katsura K."/>
            <person name="Hayashi T."/>
        </authorList>
    </citation>
    <scope>NUCLEOTIDE SEQUENCE</scope>
    <source>
        <strain evidence="14">DSM 19015</strain>
    </source>
</reference>
<dbReference type="Pfam" id="PF02403">
    <property type="entry name" value="Seryl_tRNA_N"/>
    <property type="match status" value="1"/>
</dbReference>
<evidence type="ECO:0000256" key="7">
    <source>
        <dbReference type="ARBA" id="ARBA00022840"/>
    </source>
</evidence>
<gene>
    <name evidence="12 14" type="primary">serS</name>
    <name evidence="14" type="ORF">OCOJLMKI_4521</name>
</gene>
<dbReference type="PANTHER" id="PTHR43697:SF1">
    <property type="entry name" value="SERINE--TRNA LIGASE"/>
    <property type="match status" value="1"/>
</dbReference>
<evidence type="ECO:0000256" key="10">
    <source>
        <dbReference type="ARBA" id="ARBA00047929"/>
    </source>
</evidence>
<proteinExistence type="inferred from homology"/>
<dbReference type="HAMAP" id="MF_00176">
    <property type="entry name" value="Ser_tRNA_synth_type1"/>
    <property type="match status" value="1"/>
</dbReference>
<keyword evidence="8 12" id="KW-0648">Protein biosynthesis</keyword>
<evidence type="ECO:0000256" key="1">
    <source>
        <dbReference type="ARBA" id="ARBA00004496"/>
    </source>
</evidence>
<dbReference type="Proteomes" id="UP001055125">
    <property type="component" value="Unassembled WGS sequence"/>
</dbReference>
<keyword evidence="15" id="KW-1185">Reference proteome</keyword>
<evidence type="ECO:0000259" key="13">
    <source>
        <dbReference type="PROSITE" id="PS50862"/>
    </source>
</evidence>
<evidence type="ECO:0000313" key="14">
    <source>
        <dbReference type="EMBL" id="GJD97292.1"/>
    </source>
</evidence>
<feature type="binding site" evidence="12">
    <location>
        <begin position="358"/>
        <end position="360"/>
    </location>
    <ligand>
        <name>ATP</name>
        <dbReference type="ChEBI" id="CHEBI:30616"/>
    </ligand>
</feature>
<reference evidence="14" key="1">
    <citation type="journal article" date="2021" name="Front. Microbiol.">
        <title>Comprehensive Comparative Genomics and Phenotyping of Methylobacterium Species.</title>
        <authorList>
            <person name="Alessa O."/>
            <person name="Ogura Y."/>
            <person name="Fujitani Y."/>
            <person name="Takami H."/>
            <person name="Hayashi T."/>
            <person name="Sahin N."/>
            <person name="Tani A."/>
        </authorList>
    </citation>
    <scope>NUCLEOTIDE SEQUENCE</scope>
    <source>
        <strain evidence="14">DSM 19015</strain>
    </source>
</reference>
<comment type="catalytic activity">
    <reaction evidence="11 12">
        <text>tRNA(Ser) + L-serine + ATP = L-seryl-tRNA(Ser) + AMP + diphosphate + H(+)</text>
        <dbReference type="Rhea" id="RHEA:12292"/>
        <dbReference type="Rhea" id="RHEA-COMP:9669"/>
        <dbReference type="Rhea" id="RHEA-COMP:9703"/>
        <dbReference type="ChEBI" id="CHEBI:15378"/>
        <dbReference type="ChEBI" id="CHEBI:30616"/>
        <dbReference type="ChEBI" id="CHEBI:33019"/>
        <dbReference type="ChEBI" id="CHEBI:33384"/>
        <dbReference type="ChEBI" id="CHEBI:78442"/>
        <dbReference type="ChEBI" id="CHEBI:78533"/>
        <dbReference type="ChEBI" id="CHEBI:456215"/>
        <dbReference type="EC" id="6.1.1.11"/>
    </reaction>
</comment>
<feature type="binding site" evidence="12">
    <location>
        <position position="481"/>
    </location>
    <ligand>
        <name>L-serine</name>
        <dbReference type="ChEBI" id="CHEBI:33384"/>
    </ligand>
</feature>
<evidence type="ECO:0000256" key="11">
    <source>
        <dbReference type="ARBA" id="ARBA00048823"/>
    </source>
</evidence>
<dbReference type="PIRSF" id="PIRSF001529">
    <property type="entry name" value="Ser-tRNA-synth_IIa"/>
    <property type="match status" value="1"/>
</dbReference>
<accession>A0ABQ4S565</accession>
<comment type="subunit">
    <text evidence="12">Homodimer. The tRNA molecule binds across the dimer.</text>
</comment>
<comment type="function">
    <text evidence="12">Catalyzes the attachment of serine to tRNA(Ser). Is also able to aminoacylate tRNA(Sec) with serine, to form the misacylated tRNA L-seryl-tRNA(Sec), which will be further converted into selenocysteinyl-tRNA(Sec).</text>
</comment>
<comment type="domain">
    <text evidence="12">Consists of two distinct domains, a catalytic core and a N-terminal extension that is involved in tRNA binding.</text>
</comment>
<evidence type="ECO:0000256" key="12">
    <source>
        <dbReference type="HAMAP-Rule" id="MF_00176"/>
    </source>
</evidence>
<dbReference type="GO" id="GO:0016874">
    <property type="term" value="F:ligase activity"/>
    <property type="evidence" value="ECO:0007669"/>
    <property type="project" value="UniProtKB-KW"/>
</dbReference>
<dbReference type="Gene3D" id="1.10.287.40">
    <property type="entry name" value="Serine-tRNA synthetase, tRNA binding domain"/>
    <property type="match status" value="1"/>
</dbReference>
<evidence type="ECO:0000256" key="9">
    <source>
        <dbReference type="ARBA" id="ARBA00023146"/>
    </source>
</evidence>
<dbReference type="InterPro" id="IPR002314">
    <property type="entry name" value="aa-tRNA-synt_IIb"/>
</dbReference>
<evidence type="ECO:0000256" key="3">
    <source>
        <dbReference type="ARBA" id="ARBA00010728"/>
    </source>
</evidence>
<evidence type="ECO:0000256" key="4">
    <source>
        <dbReference type="ARBA" id="ARBA00022490"/>
    </source>
</evidence>
<organism evidence="14 15">
    <name type="scientific">Methylobacterium iners</name>
    <dbReference type="NCBI Taxonomy" id="418707"/>
    <lineage>
        <taxon>Bacteria</taxon>
        <taxon>Pseudomonadati</taxon>
        <taxon>Pseudomonadota</taxon>
        <taxon>Alphaproteobacteria</taxon>
        <taxon>Hyphomicrobiales</taxon>
        <taxon>Methylobacteriaceae</taxon>
        <taxon>Methylobacterium</taxon>
    </lineage>
</organism>
<protein>
    <recommendedName>
        <fullName evidence="12">Serine--tRNA ligase</fullName>
        <ecNumber evidence="12">6.1.1.11</ecNumber>
    </recommendedName>
    <alternativeName>
        <fullName evidence="12">Seryl-tRNA synthetase</fullName>
        <shortName evidence="12">SerRS</shortName>
    </alternativeName>
    <alternativeName>
        <fullName evidence="12">Seryl-tRNA(Ser/Sec) synthetase</fullName>
    </alternativeName>
</protein>
<dbReference type="NCBIfam" id="TIGR00414">
    <property type="entry name" value="serS"/>
    <property type="match status" value="1"/>
</dbReference>
<evidence type="ECO:0000313" key="15">
    <source>
        <dbReference type="Proteomes" id="UP001055125"/>
    </source>
</evidence>
<feature type="binding site" evidence="12">
    <location>
        <begin position="327"/>
        <end position="329"/>
    </location>
    <ligand>
        <name>L-serine</name>
        <dbReference type="ChEBI" id="CHEBI:33384"/>
    </ligand>
</feature>
<dbReference type="PROSITE" id="PS50862">
    <property type="entry name" value="AA_TRNA_LIGASE_II"/>
    <property type="match status" value="1"/>
</dbReference>
<evidence type="ECO:0000256" key="2">
    <source>
        <dbReference type="ARBA" id="ARBA00005045"/>
    </source>
</evidence>
<dbReference type="InterPro" id="IPR010978">
    <property type="entry name" value="tRNA-bd_arm"/>
</dbReference>
<keyword evidence="4 12" id="KW-0963">Cytoplasm</keyword>
<keyword evidence="6 12" id="KW-0547">Nucleotide-binding</keyword>
<dbReference type="EC" id="6.1.1.11" evidence="12"/>
<dbReference type="PRINTS" id="PR00981">
    <property type="entry name" value="TRNASYNTHSER"/>
</dbReference>
<dbReference type="Pfam" id="PF00587">
    <property type="entry name" value="tRNA-synt_2b"/>
    <property type="match status" value="1"/>
</dbReference>
<keyword evidence="9 12" id="KW-0030">Aminoacyl-tRNA synthetase</keyword>
<dbReference type="InterPro" id="IPR006195">
    <property type="entry name" value="aa-tRNA-synth_II"/>
</dbReference>
<comment type="caution">
    <text evidence="14">The sequence shown here is derived from an EMBL/GenBank/DDBJ whole genome shotgun (WGS) entry which is preliminary data.</text>
</comment>
<evidence type="ECO:0000256" key="6">
    <source>
        <dbReference type="ARBA" id="ARBA00022741"/>
    </source>
</evidence>
<dbReference type="Gene3D" id="3.30.930.10">
    <property type="entry name" value="Bira Bifunctional Protein, Domain 2"/>
    <property type="match status" value="1"/>
</dbReference>
<keyword evidence="7 12" id="KW-0067">ATP-binding</keyword>
<dbReference type="PANTHER" id="PTHR43697">
    <property type="entry name" value="SERYL-TRNA SYNTHETASE"/>
    <property type="match status" value="1"/>
</dbReference>
<comment type="similarity">
    <text evidence="3 12">Belongs to the class-II aminoacyl-tRNA synthetase family. Type-1 seryl-tRNA synthetase subfamily.</text>
</comment>
<comment type="caution">
    <text evidence="12">Lacks conserved residue(s) required for the propagation of feature annotation.</text>
</comment>
<dbReference type="SUPFAM" id="SSF55681">
    <property type="entry name" value="Class II aaRS and biotin synthetases"/>
    <property type="match status" value="1"/>
</dbReference>
<feature type="domain" description="Aminoacyl-transfer RNA synthetases class-II family profile" evidence="13">
    <location>
        <begin position="209"/>
        <end position="506"/>
    </location>
</feature>
<dbReference type="SUPFAM" id="SSF46589">
    <property type="entry name" value="tRNA-binding arm"/>
    <property type="match status" value="1"/>
</dbReference>